<feature type="transmembrane region" description="Helical" evidence="6">
    <location>
        <begin position="189"/>
        <end position="213"/>
    </location>
</feature>
<dbReference type="EMBL" id="PEYC01000050">
    <property type="protein sequence ID" value="PIS39930.1"/>
    <property type="molecule type" value="Genomic_DNA"/>
</dbReference>
<comment type="caution">
    <text evidence="9">The sequence shown here is derived from an EMBL/GenBank/DDBJ whole genome shotgun (WGS) entry which is preliminary data.</text>
</comment>
<reference evidence="10" key="1">
    <citation type="submission" date="2017-09" db="EMBL/GenBank/DDBJ databases">
        <title>Depth-based differentiation of microbial function through sediment-hosted aquifers and enrichment of novel symbionts in the deep terrestrial subsurface.</title>
        <authorList>
            <person name="Probst A.J."/>
            <person name="Ladd B."/>
            <person name="Jarett J.K."/>
            <person name="Geller-Mcgrath D.E."/>
            <person name="Sieber C.M.K."/>
            <person name="Emerson J.B."/>
            <person name="Anantharaman K."/>
            <person name="Thomas B.C."/>
            <person name="Malmstrom R."/>
            <person name="Stieglmeier M."/>
            <person name="Klingl A."/>
            <person name="Woyke T."/>
            <person name="Ryan C.M."/>
            <person name="Banfield J.F."/>
        </authorList>
    </citation>
    <scope>NUCLEOTIDE SEQUENCE [LARGE SCALE GENOMIC DNA]</scope>
</reference>
<dbReference type="InterPro" id="IPR052159">
    <property type="entry name" value="Competence_DNA_uptake"/>
</dbReference>
<protein>
    <recommendedName>
        <fullName evidence="11">ComEC/Rec2-related protein domain-containing protein</fullName>
    </recommendedName>
</protein>
<dbReference type="Pfam" id="PF13567">
    <property type="entry name" value="DUF4131"/>
    <property type="match status" value="1"/>
</dbReference>
<dbReference type="Proteomes" id="UP000231472">
    <property type="component" value="Unassembled WGS sequence"/>
</dbReference>
<evidence type="ECO:0000256" key="1">
    <source>
        <dbReference type="ARBA" id="ARBA00004651"/>
    </source>
</evidence>
<name>A0A2H0YN97_9BACT</name>
<proteinExistence type="predicted"/>
<organism evidence="9 10">
    <name type="scientific">Candidatus Nealsonbacteria bacterium CG08_land_8_20_14_0_20_36_22</name>
    <dbReference type="NCBI Taxonomy" id="1974704"/>
    <lineage>
        <taxon>Bacteria</taxon>
        <taxon>Candidatus Nealsoniibacteriota</taxon>
    </lineage>
</organism>
<evidence type="ECO:0000256" key="3">
    <source>
        <dbReference type="ARBA" id="ARBA00022692"/>
    </source>
</evidence>
<evidence type="ECO:0000313" key="10">
    <source>
        <dbReference type="Proteomes" id="UP000231472"/>
    </source>
</evidence>
<feature type="domain" description="ComEC/Rec2-related protein" evidence="7">
    <location>
        <begin position="165"/>
        <end position="434"/>
    </location>
</feature>
<evidence type="ECO:0000256" key="6">
    <source>
        <dbReference type="SAM" id="Phobius"/>
    </source>
</evidence>
<keyword evidence="2" id="KW-1003">Cell membrane</keyword>
<accession>A0A2H0YN97</accession>
<feature type="transmembrane region" description="Helical" evidence="6">
    <location>
        <begin position="414"/>
        <end position="432"/>
    </location>
</feature>
<evidence type="ECO:0000259" key="8">
    <source>
        <dbReference type="Pfam" id="PF13567"/>
    </source>
</evidence>
<feature type="transmembrane region" description="Helical" evidence="6">
    <location>
        <begin position="288"/>
        <end position="309"/>
    </location>
</feature>
<keyword evidence="5 6" id="KW-0472">Membrane</keyword>
<evidence type="ECO:0000256" key="2">
    <source>
        <dbReference type="ARBA" id="ARBA00022475"/>
    </source>
</evidence>
<keyword evidence="4 6" id="KW-1133">Transmembrane helix</keyword>
<feature type="transmembrane region" description="Helical" evidence="6">
    <location>
        <begin position="321"/>
        <end position="340"/>
    </location>
</feature>
<evidence type="ECO:0000313" key="9">
    <source>
        <dbReference type="EMBL" id="PIS39930.1"/>
    </source>
</evidence>
<dbReference type="AlphaFoldDB" id="A0A2H0YN97"/>
<dbReference type="Pfam" id="PF03772">
    <property type="entry name" value="Competence"/>
    <property type="match status" value="1"/>
</dbReference>
<keyword evidence="3 6" id="KW-0812">Transmembrane</keyword>
<gene>
    <name evidence="9" type="ORF">COT32_02490</name>
</gene>
<dbReference type="GO" id="GO:0005886">
    <property type="term" value="C:plasma membrane"/>
    <property type="evidence" value="ECO:0007669"/>
    <property type="project" value="UniProtKB-SubCell"/>
</dbReference>
<dbReference type="InterPro" id="IPR004477">
    <property type="entry name" value="ComEC_N"/>
</dbReference>
<evidence type="ECO:0000256" key="4">
    <source>
        <dbReference type="ARBA" id="ARBA00022989"/>
    </source>
</evidence>
<comment type="subcellular location">
    <subcellularLocation>
        <location evidence="1">Cell membrane</location>
        <topology evidence="1">Multi-pass membrane protein</topology>
    </subcellularLocation>
</comment>
<dbReference type="NCBIfam" id="TIGR00360">
    <property type="entry name" value="ComEC_N-term"/>
    <property type="match status" value="1"/>
</dbReference>
<feature type="transmembrane region" description="Helical" evidence="6">
    <location>
        <begin position="6"/>
        <end position="23"/>
    </location>
</feature>
<feature type="transmembrane region" description="Helical" evidence="6">
    <location>
        <begin position="219"/>
        <end position="252"/>
    </location>
</feature>
<evidence type="ECO:0000256" key="5">
    <source>
        <dbReference type="ARBA" id="ARBA00023136"/>
    </source>
</evidence>
<evidence type="ECO:0008006" key="11">
    <source>
        <dbReference type="Google" id="ProtNLM"/>
    </source>
</evidence>
<dbReference type="PANTHER" id="PTHR30619:SF7">
    <property type="entry name" value="BETA-LACTAMASE DOMAIN PROTEIN"/>
    <property type="match status" value="1"/>
</dbReference>
<feature type="transmembrane region" description="Helical" evidence="6">
    <location>
        <begin position="378"/>
        <end position="394"/>
    </location>
</feature>
<dbReference type="InterPro" id="IPR025405">
    <property type="entry name" value="DUF4131"/>
</dbReference>
<feature type="transmembrane region" description="Helical" evidence="6">
    <location>
        <begin position="352"/>
        <end position="371"/>
    </location>
</feature>
<dbReference type="PANTHER" id="PTHR30619">
    <property type="entry name" value="DNA INTERNALIZATION/COMPETENCE PROTEIN COMEC/REC2"/>
    <property type="match status" value="1"/>
</dbReference>
<feature type="domain" description="DUF4131" evidence="8">
    <location>
        <begin position="6"/>
        <end position="126"/>
    </location>
</feature>
<sequence>MSASRIIYFCFLSVFLILIVWRYQTIELRMKNNELRKYNDLGKEITLIGTIVKEPDVRDTNIKLTIQINGENLLATVSRYPEHKYGDELKITGKLQTPPVFEDFNYKNYLIKDGIYSVIYYPKIELLARGQTSGVYAKILALKAQLRKNIYQELSFPQSSILAGMILGDKAGIPRDLKDKLNITGLSHIIAISGMNIAILIAILMPLLLWLGFWRSQAFYFSIILISFYIILIGLQASAVRAGIMGGFFLLGQKLGRKSVSSRALIFSAAVMLTINPFLLFYDIGFQLSFLATLGLIYLAPFFQNLLKFVPQEKFINLREILSLTFAAQIFTLPILIYNFGRISLVAPLTNILILPIVSLLMIFGFLLALLGAIWQPLAWLLSFPCWFLLVYLIKVTDFFSQFSWASKTIENVHWFWLLISYLILGLFVWYIRKREKLKFLKY</sequence>
<evidence type="ECO:0000259" key="7">
    <source>
        <dbReference type="Pfam" id="PF03772"/>
    </source>
</evidence>